<evidence type="ECO:0000313" key="2">
    <source>
        <dbReference type="Proteomes" id="UP000298030"/>
    </source>
</evidence>
<dbReference type="AlphaFoldDB" id="A0A4Y7TVG1"/>
<proteinExistence type="predicted"/>
<evidence type="ECO:0000313" key="1">
    <source>
        <dbReference type="EMBL" id="TEB38165.1"/>
    </source>
</evidence>
<accession>A0A4Y7TVG1</accession>
<comment type="caution">
    <text evidence="1">The sequence shown here is derived from an EMBL/GenBank/DDBJ whole genome shotgun (WGS) entry which is preliminary data.</text>
</comment>
<organism evidence="1 2">
    <name type="scientific">Coprinellus micaceus</name>
    <name type="common">Glistening ink-cap mushroom</name>
    <name type="synonym">Coprinus micaceus</name>
    <dbReference type="NCBI Taxonomy" id="71717"/>
    <lineage>
        <taxon>Eukaryota</taxon>
        <taxon>Fungi</taxon>
        <taxon>Dikarya</taxon>
        <taxon>Basidiomycota</taxon>
        <taxon>Agaricomycotina</taxon>
        <taxon>Agaricomycetes</taxon>
        <taxon>Agaricomycetidae</taxon>
        <taxon>Agaricales</taxon>
        <taxon>Agaricineae</taxon>
        <taxon>Psathyrellaceae</taxon>
        <taxon>Coprinellus</taxon>
    </lineage>
</organism>
<keyword evidence="2" id="KW-1185">Reference proteome</keyword>
<dbReference type="Proteomes" id="UP000298030">
    <property type="component" value="Unassembled WGS sequence"/>
</dbReference>
<sequence length="531" mass="59202">MNQQEHKSPFAIDKFLDNNDPLAPADLARVYEGIHDLKAQISYVEDKISLWTSQLRALEGRLDQHRGVVSALRGMPYEVLGHIFTSFSFARSSPLPTMGKSARKELVQLTLVCRAWRETALATRRLWAAASVDGDDLADMSYEKAAAWLRRAGGVPRALHVTLYRGEDCPDRCLLPDTSNNHCVLNQSAPLIRLISEGPPLDTLDLKIQHRRCLDRFTGTLADATHRHGRQIPLQTLRLAILTADRPPDFNFLPSFSSLTGIGVMGAQSFGALEKVGGVLERLATLKFVLGDSGESPHVTFQALAKCVNLTELEVAVVTIPHNRFKGVVTLPNVTRLRVQVLLPSASNRSPLESILDHLDLPALISFENQSSYDSSTSCAPFFERHPRIRSFIGRQMLGLAQMHALLTKLPFLTRLTLFGASTIAKYFEASKSPSPADQGQLTRLKWLELWEVDMGLDLRPLLAALHSRRRGGLDSLRGITIEYMIAKRKDPPPQFTRSRTHLHADIVELLRMDGVKVSENCYCTRDSQHS</sequence>
<gene>
    <name evidence="1" type="ORF">FA13DRAFT_727709</name>
</gene>
<name>A0A4Y7TVG1_COPMI</name>
<protein>
    <submittedName>
        <fullName evidence="1">Uncharacterized protein</fullName>
    </submittedName>
</protein>
<dbReference type="Gene3D" id="1.20.1280.50">
    <property type="match status" value="1"/>
</dbReference>
<reference evidence="1 2" key="1">
    <citation type="journal article" date="2019" name="Nat. Ecol. Evol.">
        <title>Megaphylogeny resolves global patterns of mushroom evolution.</title>
        <authorList>
            <person name="Varga T."/>
            <person name="Krizsan K."/>
            <person name="Foldi C."/>
            <person name="Dima B."/>
            <person name="Sanchez-Garcia M."/>
            <person name="Sanchez-Ramirez S."/>
            <person name="Szollosi G.J."/>
            <person name="Szarkandi J.G."/>
            <person name="Papp V."/>
            <person name="Albert L."/>
            <person name="Andreopoulos W."/>
            <person name="Angelini C."/>
            <person name="Antonin V."/>
            <person name="Barry K.W."/>
            <person name="Bougher N.L."/>
            <person name="Buchanan P."/>
            <person name="Buyck B."/>
            <person name="Bense V."/>
            <person name="Catcheside P."/>
            <person name="Chovatia M."/>
            <person name="Cooper J."/>
            <person name="Damon W."/>
            <person name="Desjardin D."/>
            <person name="Finy P."/>
            <person name="Geml J."/>
            <person name="Haridas S."/>
            <person name="Hughes K."/>
            <person name="Justo A."/>
            <person name="Karasinski D."/>
            <person name="Kautmanova I."/>
            <person name="Kiss B."/>
            <person name="Kocsube S."/>
            <person name="Kotiranta H."/>
            <person name="LaButti K.M."/>
            <person name="Lechner B.E."/>
            <person name="Liimatainen K."/>
            <person name="Lipzen A."/>
            <person name="Lukacs Z."/>
            <person name="Mihaltcheva S."/>
            <person name="Morgado L.N."/>
            <person name="Niskanen T."/>
            <person name="Noordeloos M.E."/>
            <person name="Ohm R.A."/>
            <person name="Ortiz-Santana B."/>
            <person name="Ovrebo C."/>
            <person name="Racz N."/>
            <person name="Riley R."/>
            <person name="Savchenko A."/>
            <person name="Shiryaev A."/>
            <person name="Soop K."/>
            <person name="Spirin V."/>
            <person name="Szebenyi C."/>
            <person name="Tomsovsky M."/>
            <person name="Tulloss R.E."/>
            <person name="Uehling J."/>
            <person name="Grigoriev I.V."/>
            <person name="Vagvolgyi C."/>
            <person name="Papp T."/>
            <person name="Martin F.M."/>
            <person name="Miettinen O."/>
            <person name="Hibbett D.S."/>
            <person name="Nagy L.G."/>
        </authorList>
    </citation>
    <scope>NUCLEOTIDE SEQUENCE [LARGE SCALE GENOMIC DNA]</scope>
    <source>
        <strain evidence="1 2">FP101781</strain>
    </source>
</reference>
<dbReference type="EMBL" id="QPFP01000003">
    <property type="protein sequence ID" value="TEB38165.1"/>
    <property type="molecule type" value="Genomic_DNA"/>
</dbReference>